<dbReference type="Proteomes" id="UP001234178">
    <property type="component" value="Unassembled WGS sequence"/>
</dbReference>
<comment type="caution">
    <text evidence="2">The sequence shown here is derived from an EMBL/GenBank/DDBJ whole genome shotgun (WGS) entry which is preliminary data.</text>
</comment>
<reference evidence="2 3" key="1">
    <citation type="journal article" date="2023" name="Nucleic Acids Res.">
        <title>The hologenome of Daphnia magna reveals possible DNA methylation and microbiome-mediated evolution of the host genome.</title>
        <authorList>
            <person name="Chaturvedi A."/>
            <person name="Li X."/>
            <person name="Dhandapani V."/>
            <person name="Marshall H."/>
            <person name="Kissane S."/>
            <person name="Cuenca-Cambronero M."/>
            <person name="Asole G."/>
            <person name="Calvet F."/>
            <person name="Ruiz-Romero M."/>
            <person name="Marangio P."/>
            <person name="Guigo R."/>
            <person name="Rago D."/>
            <person name="Mirbahai L."/>
            <person name="Eastwood N."/>
            <person name="Colbourne J.K."/>
            <person name="Zhou J."/>
            <person name="Mallon E."/>
            <person name="Orsini L."/>
        </authorList>
    </citation>
    <scope>NUCLEOTIDE SEQUENCE [LARGE SCALE GENOMIC DNA]</scope>
    <source>
        <strain evidence="2">LRV0_1</strain>
    </source>
</reference>
<dbReference type="EMBL" id="JAOYFB010000037">
    <property type="protein sequence ID" value="KAK4023885.1"/>
    <property type="molecule type" value="Genomic_DNA"/>
</dbReference>
<sequence length="124" mass="13553">MSSHSSKSPTAKEACDGTISNMLMMNVERVDGSSSDHYAFDARLQHHAPFLRTGDAGDGAPININGCGSFPLLSRTIYCLTSATANALLFASRTADHLDGRKAHTKNEEKDVVETQEKREWLNK</sequence>
<accession>A0ABR0AFI5</accession>
<gene>
    <name evidence="2" type="ORF">OUZ56_009279</name>
</gene>
<name>A0ABR0AFI5_9CRUS</name>
<evidence type="ECO:0000313" key="2">
    <source>
        <dbReference type="EMBL" id="KAK4023885.1"/>
    </source>
</evidence>
<protein>
    <submittedName>
        <fullName evidence="2">Uncharacterized protein</fullName>
    </submittedName>
</protein>
<keyword evidence="3" id="KW-1185">Reference proteome</keyword>
<organism evidence="2 3">
    <name type="scientific">Daphnia magna</name>
    <dbReference type="NCBI Taxonomy" id="35525"/>
    <lineage>
        <taxon>Eukaryota</taxon>
        <taxon>Metazoa</taxon>
        <taxon>Ecdysozoa</taxon>
        <taxon>Arthropoda</taxon>
        <taxon>Crustacea</taxon>
        <taxon>Branchiopoda</taxon>
        <taxon>Diplostraca</taxon>
        <taxon>Cladocera</taxon>
        <taxon>Anomopoda</taxon>
        <taxon>Daphniidae</taxon>
        <taxon>Daphnia</taxon>
    </lineage>
</organism>
<proteinExistence type="predicted"/>
<evidence type="ECO:0000313" key="3">
    <source>
        <dbReference type="Proteomes" id="UP001234178"/>
    </source>
</evidence>
<evidence type="ECO:0000256" key="1">
    <source>
        <dbReference type="SAM" id="MobiDB-lite"/>
    </source>
</evidence>
<feature type="region of interest" description="Disordered" evidence="1">
    <location>
        <begin position="98"/>
        <end position="124"/>
    </location>
</feature>